<keyword evidence="2" id="KW-1185">Reference proteome</keyword>
<evidence type="ECO:0000313" key="2">
    <source>
        <dbReference type="Proteomes" id="UP001305647"/>
    </source>
</evidence>
<dbReference type="AlphaFoldDB" id="A0AAN6Q0Z7"/>
<gene>
    <name evidence="1" type="ORF">N658DRAFT_507456</name>
</gene>
<comment type="caution">
    <text evidence="1">The sequence shown here is derived from an EMBL/GenBank/DDBJ whole genome shotgun (WGS) entry which is preliminary data.</text>
</comment>
<reference evidence="1" key="1">
    <citation type="journal article" date="2023" name="Mol. Phylogenet. Evol.">
        <title>Genome-scale phylogeny and comparative genomics of the fungal order Sordariales.</title>
        <authorList>
            <person name="Hensen N."/>
            <person name="Bonometti L."/>
            <person name="Westerberg I."/>
            <person name="Brannstrom I.O."/>
            <person name="Guillou S."/>
            <person name="Cros-Aarteil S."/>
            <person name="Calhoun S."/>
            <person name="Haridas S."/>
            <person name="Kuo A."/>
            <person name="Mondo S."/>
            <person name="Pangilinan J."/>
            <person name="Riley R."/>
            <person name="LaButti K."/>
            <person name="Andreopoulos B."/>
            <person name="Lipzen A."/>
            <person name="Chen C."/>
            <person name="Yan M."/>
            <person name="Daum C."/>
            <person name="Ng V."/>
            <person name="Clum A."/>
            <person name="Steindorff A."/>
            <person name="Ohm R.A."/>
            <person name="Martin F."/>
            <person name="Silar P."/>
            <person name="Natvig D.O."/>
            <person name="Lalanne C."/>
            <person name="Gautier V."/>
            <person name="Ament-Velasquez S.L."/>
            <person name="Kruys A."/>
            <person name="Hutchinson M.I."/>
            <person name="Powell A.J."/>
            <person name="Barry K."/>
            <person name="Miller A.N."/>
            <person name="Grigoriev I.V."/>
            <person name="Debuchy R."/>
            <person name="Gladieux P."/>
            <person name="Hiltunen Thoren M."/>
            <person name="Johannesson H."/>
        </authorList>
    </citation>
    <scope>NUCLEOTIDE SEQUENCE</scope>
    <source>
        <strain evidence="1">CBS 757.83</strain>
    </source>
</reference>
<organism evidence="1 2">
    <name type="scientific">Parathielavia hyrcaniae</name>
    <dbReference type="NCBI Taxonomy" id="113614"/>
    <lineage>
        <taxon>Eukaryota</taxon>
        <taxon>Fungi</taxon>
        <taxon>Dikarya</taxon>
        <taxon>Ascomycota</taxon>
        <taxon>Pezizomycotina</taxon>
        <taxon>Sordariomycetes</taxon>
        <taxon>Sordariomycetidae</taxon>
        <taxon>Sordariales</taxon>
        <taxon>Chaetomiaceae</taxon>
        <taxon>Parathielavia</taxon>
    </lineage>
</organism>
<reference evidence="1" key="2">
    <citation type="submission" date="2023-05" db="EMBL/GenBank/DDBJ databases">
        <authorList>
            <consortium name="Lawrence Berkeley National Laboratory"/>
            <person name="Steindorff A."/>
            <person name="Hensen N."/>
            <person name="Bonometti L."/>
            <person name="Westerberg I."/>
            <person name="Brannstrom I.O."/>
            <person name="Guillou S."/>
            <person name="Cros-Aarteil S."/>
            <person name="Calhoun S."/>
            <person name="Haridas S."/>
            <person name="Kuo A."/>
            <person name="Mondo S."/>
            <person name="Pangilinan J."/>
            <person name="Riley R."/>
            <person name="Labutti K."/>
            <person name="Andreopoulos B."/>
            <person name="Lipzen A."/>
            <person name="Chen C."/>
            <person name="Yanf M."/>
            <person name="Daum C."/>
            <person name="Ng V."/>
            <person name="Clum A."/>
            <person name="Ohm R."/>
            <person name="Martin F."/>
            <person name="Silar P."/>
            <person name="Natvig D."/>
            <person name="Lalanne C."/>
            <person name="Gautier V."/>
            <person name="Ament-Velasquez S.L."/>
            <person name="Kruys A."/>
            <person name="Hutchinson M.I."/>
            <person name="Powell A.J."/>
            <person name="Barry K."/>
            <person name="Miller A.N."/>
            <person name="Grigoriev I.V."/>
            <person name="Debuchy R."/>
            <person name="Gladieux P."/>
            <person name="Thoren M.H."/>
            <person name="Johannesson H."/>
        </authorList>
    </citation>
    <scope>NUCLEOTIDE SEQUENCE</scope>
    <source>
        <strain evidence="1">CBS 757.83</strain>
    </source>
</reference>
<dbReference type="Proteomes" id="UP001305647">
    <property type="component" value="Unassembled WGS sequence"/>
</dbReference>
<evidence type="ECO:0000313" key="1">
    <source>
        <dbReference type="EMBL" id="KAK4100776.1"/>
    </source>
</evidence>
<name>A0AAN6Q0Z7_9PEZI</name>
<protein>
    <submittedName>
        <fullName evidence="1">Uncharacterized protein</fullName>
    </submittedName>
</protein>
<accession>A0AAN6Q0Z7</accession>
<sequence length="109" mass="12693">MFIILMKGRRGCEFFASPLTDRPPSDLIAEMVKECRALRGALWWNPVFRLAGFLGIDWRFPGLYRLLLGVRYEYHKGAPSSWLSCSSSLPWAPREEVWKEEVVEEMDII</sequence>
<proteinExistence type="predicted"/>
<dbReference type="EMBL" id="MU863638">
    <property type="protein sequence ID" value="KAK4100776.1"/>
    <property type="molecule type" value="Genomic_DNA"/>
</dbReference>